<proteinExistence type="inferred from homology"/>
<feature type="coiled-coil region" evidence="16">
    <location>
        <begin position="140"/>
        <end position="202"/>
    </location>
</feature>
<dbReference type="GO" id="GO:0005829">
    <property type="term" value="C:cytosol"/>
    <property type="evidence" value="ECO:0007669"/>
    <property type="project" value="UniProtKB-ARBA"/>
</dbReference>
<keyword evidence="16" id="KW-0175">Coiled coil</keyword>
<evidence type="ECO:0000256" key="7">
    <source>
        <dbReference type="ARBA" id="ARBA00022801"/>
    </source>
</evidence>
<dbReference type="PANTHER" id="PTHR43660:SF1">
    <property type="entry name" value="DIPEPTIDYL CARBOXYPEPTIDASE"/>
    <property type="match status" value="1"/>
</dbReference>
<dbReference type="FunFam" id="3.40.390.10:FF:000009">
    <property type="entry name" value="Oligopeptidase A"/>
    <property type="match status" value="1"/>
</dbReference>
<evidence type="ECO:0000256" key="8">
    <source>
        <dbReference type="ARBA" id="ARBA00022833"/>
    </source>
</evidence>
<sequence>MKRIILAPAIALALIVGACNDGEKQEAKKTASNENNPLLQASELPYGTANFDAIEDSDFQPAMEKGMEEQMEEIEKIANNPEPATFENTLVAMEKSGQTLNRVSGIFNLLASANTNPTLQEIQEEEAPKLAAHQDKIFLNDKLFQRVKSLYEKLDSLQLDKESKRLVEYYYQRFQLAGANLNEDDKTALKKLNEEEAKLSAQFTNRLLAATKESAFLVDDLTKLAGLPENEVQAARENAEDNGYKQKFLLTLQNTTQQPALQSLKNRETRKALFENSWNRAEHGDSTDTRKIVARLAEIRADQAKLLGFKNFAEWKLQNQMAKNPENVKEFLSKLVPAARKKVKAEAEEIRKMISKEGENFELQPWDWNYYSEKVRKAKYDLDESQVKPYFELDNVVKNGVFYAAHELYGISFKERTDLPVYQEDVKVYEVFDADSSSIGLFYTDYFKRDNKSGGAWMDNIVGQSKLLDTKPVVYNVTNFTKPAPGQPALISFDDVSTLFHEFGHALHGLFASQQYPSLSGTNTARDFVEFPSQFNEHWATYPKVFKNYAKHYKTGELMPQELVDKIKKSSTFNQGYSLTELLAAASLDMQWHTIAASDSIKNVDEFEKEALKRTNLALEVVPPRYRSSYFLHIWGNGYAAGYYAYLWTEMLNDDAYTWFEEHGGLTRENGDRFRKMILSKGNTEDYAEMFLNFRGHEPDITPMLTNRGLIKI</sequence>
<dbReference type="GO" id="GO:0006508">
    <property type="term" value="P:proteolysis"/>
    <property type="evidence" value="ECO:0007669"/>
    <property type="project" value="UniProtKB-KW"/>
</dbReference>
<dbReference type="Pfam" id="PF01432">
    <property type="entry name" value="Peptidase_M3"/>
    <property type="match status" value="1"/>
</dbReference>
<dbReference type="AlphaFoldDB" id="A0A2R3Z9R0"/>
<evidence type="ECO:0000256" key="10">
    <source>
        <dbReference type="ARBA" id="ARBA00052506"/>
    </source>
</evidence>
<reference evidence="20" key="1">
    <citation type="submission" date="2018-03" db="EMBL/GenBank/DDBJ databases">
        <title>Gramella fulva sp. nov., isolated from a dry surface of tidal flat.</title>
        <authorList>
            <person name="Hwang S.H."/>
            <person name="Hwang W.M."/>
            <person name="Kang K."/>
            <person name="Ahn T.-Y."/>
        </authorList>
    </citation>
    <scope>NUCLEOTIDE SEQUENCE [LARGE SCALE GENOMIC DNA]</scope>
    <source>
        <strain evidence="20">SH35</strain>
    </source>
</reference>
<gene>
    <name evidence="19" type="ORF">C7S20_18225</name>
</gene>
<evidence type="ECO:0000256" key="2">
    <source>
        <dbReference type="ARBA" id="ARBA00006040"/>
    </source>
</evidence>
<evidence type="ECO:0000256" key="17">
    <source>
        <dbReference type="SAM" id="SignalP"/>
    </source>
</evidence>
<dbReference type="InterPro" id="IPR034005">
    <property type="entry name" value="M3A_DCP"/>
</dbReference>
<dbReference type="KEGG" id="grs:C7S20_18225"/>
<dbReference type="EMBL" id="CP028136">
    <property type="protein sequence ID" value="AVR47028.1"/>
    <property type="molecule type" value="Genomic_DNA"/>
</dbReference>
<evidence type="ECO:0000256" key="11">
    <source>
        <dbReference type="ARBA" id="ARBA00054529"/>
    </source>
</evidence>
<evidence type="ECO:0000256" key="5">
    <source>
        <dbReference type="ARBA" id="ARBA00022670"/>
    </source>
</evidence>
<dbReference type="InterPro" id="IPR024079">
    <property type="entry name" value="MetalloPept_cat_dom_sf"/>
</dbReference>
<evidence type="ECO:0000256" key="4">
    <source>
        <dbReference type="ARBA" id="ARBA00022645"/>
    </source>
</evidence>
<dbReference type="GO" id="GO:0046872">
    <property type="term" value="F:metal ion binding"/>
    <property type="evidence" value="ECO:0007669"/>
    <property type="project" value="UniProtKB-UniRule"/>
</dbReference>
<evidence type="ECO:0000313" key="19">
    <source>
        <dbReference type="EMBL" id="AVR47028.1"/>
    </source>
</evidence>
<evidence type="ECO:0000256" key="6">
    <source>
        <dbReference type="ARBA" id="ARBA00022723"/>
    </source>
</evidence>
<feature type="chain" id="PRO_5015317425" description="Dipeptidyl carboxypeptidase" evidence="17">
    <location>
        <begin position="19"/>
        <end position="713"/>
    </location>
</feature>
<dbReference type="Gene3D" id="1.10.1370.40">
    <property type="match status" value="1"/>
</dbReference>
<comment type="cofactor">
    <cofactor evidence="15">
        <name>Zn(2+)</name>
        <dbReference type="ChEBI" id="CHEBI:29105"/>
    </cofactor>
    <text evidence="15">Binds 1 zinc ion.</text>
</comment>
<feature type="signal peptide" evidence="17">
    <location>
        <begin position="1"/>
        <end position="18"/>
    </location>
</feature>
<evidence type="ECO:0000256" key="1">
    <source>
        <dbReference type="ARBA" id="ARBA00004496"/>
    </source>
</evidence>
<dbReference type="Gene3D" id="1.10.1370.10">
    <property type="entry name" value="Neurolysin, domain 3"/>
    <property type="match status" value="1"/>
</dbReference>
<evidence type="ECO:0000256" key="3">
    <source>
        <dbReference type="ARBA" id="ARBA00022490"/>
    </source>
</evidence>
<dbReference type="FunFam" id="1.10.1370.40:FF:000001">
    <property type="entry name" value="Dipeptidyl carboxypeptidase II"/>
    <property type="match status" value="1"/>
</dbReference>
<keyword evidence="20" id="KW-1185">Reference proteome</keyword>
<protein>
    <recommendedName>
        <fullName evidence="13">Dipeptidyl carboxypeptidase</fullName>
        <ecNumber evidence="12">3.4.15.5</ecNumber>
    </recommendedName>
    <alternativeName>
        <fullName evidence="14">Peptidyl-dipeptidase Dcp</fullName>
    </alternativeName>
</protein>
<evidence type="ECO:0000256" key="16">
    <source>
        <dbReference type="SAM" id="Coils"/>
    </source>
</evidence>
<dbReference type="InterPro" id="IPR024077">
    <property type="entry name" value="Neurolysin/TOP_dom2"/>
</dbReference>
<keyword evidence="5 15" id="KW-0645">Protease</keyword>
<evidence type="ECO:0000256" key="15">
    <source>
        <dbReference type="RuleBase" id="RU003435"/>
    </source>
</evidence>
<dbReference type="Gene3D" id="3.40.390.10">
    <property type="entry name" value="Collagenase (Catalytic Domain)"/>
    <property type="match status" value="1"/>
</dbReference>
<evidence type="ECO:0000256" key="12">
    <source>
        <dbReference type="ARBA" id="ARBA00066668"/>
    </source>
</evidence>
<dbReference type="GO" id="GO:0008241">
    <property type="term" value="F:peptidyl-dipeptidase activity"/>
    <property type="evidence" value="ECO:0007669"/>
    <property type="project" value="UniProtKB-EC"/>
</dbReference>
<dbReference type="SUPFAM" id="SSF55486">
    <property type="entry name" value="Metalloproteases ('zincins'), catalytic domain"/>
    <property type="match status" value="1"/>
</dbReference>
<dbReference type="InterPro" id="IPR045090">
    <property type="entry name" value="Pept_M3A_M3B"/>
</dbReference>
<evidence type="ECO:0000256" key="13">
    <source>
        <dbReference type="ARBA" id="ARBA00070755"/>
    </source>
</evidence>
<organism evidence="19 20">
    <name type="scientific">Christiangramia fulva</name>
    <dbReference type="NCBI Taxonomy" id="2126553"/>
    <lineage>
        <taxon>Bacteria</taxon>
        <taxon>Pseudomonadati</taxon>
        <taxon>Bacteroidota</taxon>
        <taxon>Flavobacteriia</taxon>
        <taxon>Flavobacteriales</taxon>
        <taxon>Flavobacteriaceae</taxon>
        <taxon>Christiangramia</taxon>
    </lineage>
</organism>
<comment type="similarity">
    <text evidence="2 15">Belongs to the peptidase M3 family.</text>
</comment>
<evidence type="ECO:0000256" key="9">
    <source>
        <dbReference type="ARBA" id="ARBA00023049"/>
    </source>
</evidence>
<comment type="catalytic activity">
    <reaction evidence="10">
        <text>Hydrolysis of unblocked, C-terminal dipeptides from oligopeptides, with broad specificity. Does not hydrolyze bonds in which P1' is Pro, or both P1 and P1' are Gly.</text>
        <dbReference type="EC" id="3.4.15.5"/>
    </reaction>
</comment>
<dbReference type="Proteomes" id="UP000241507">
    <property type="component" value="Chromosome"/>
</dbReference>
<dbReference type="CDD" id="cd06456">
    <property type="entry name" value="M3A_DCP"/>
    <property type="match status" value="1"/>
</dbReference>
<name>A0A2R3Z9R0_9FLAO</name>
<dbReference type="PANTHER" id="PTHR43660">
    <property type="entry name" value="DIPEPTIDYL CARBOXYPEPTIDASE"/>
    <property type="match status" value="1"/>
</dbReference>
<keyword evidence="8 15" id="KW-0862">Zinc</keyword>
<keyword evidence="17" id="KW-0732">Signal</keyword>
<dbReference type="GO" id="GO:0004222">
    <property type="term" value="F:metalloendopeptidase activity"/>
    <property type="evidence" value="ECO:0007669"/>
    <property type="project" value="InterPro"/>
</dbReference>
<comment type="function">
    <text evidence="11">Removes dipeptides from the C-termini of N-blocked tripeptides, tetrapeptides and larger peptides.</text>
</comment>
<dbReference type="NCBIfam" id="NF007624">
    <property type="entry name" value="PRK10280.1"/>
    <property type="match status" value="1"/>
</dbReference>
<dbReference type="RefSeq" id="WP_107013799.1">
    <property type="nucleotide sequence ID" value="NZ_CP028136.1"/>
</dbReference>
<comment type="subcellular location">
    <subcellularLocation>
        <location evidence="1">Cytoplasm</location>
    </subcellularLocation>
</comment>
<dbReference type="EC" id="3.4.15.5" evidence="12"/>
<dbReference type="GO" id="GO:0004180">
    <property type="term" value="F:carboxypeptidase activity"/>
    <property type="evidence" value="ECO:0007669"/>
    <property type="project" value="UniProtKB-KW"/>
</dbReference>
<keyword evidence="6 15" id="KW-0479">Metal-binding</keyword>
<keyword evidence="4" id="KW-0121">Carboxypeptidase</keyword>
<evidence type="ECO:0000313" key="20">
    <source>
        <dbReference type="Proteomes" id="UP000241507"/>
    </source>
</evidence>
<dbReference type="OrthoDB" id="9773538at2"/>
<accession>A0A2R3Z9R0</accession>
<dbReference type="PROSITE" id="PS51257">
    <property type="entry name" value="PROKAR_LIPOPROTEIN"/>
    <property type="match status" value="1"/>
</dbReference>
<keyword evidence="9 15" id="KW-0482">Metalloprotease</keyword>
<evidence type="ECO:0000256" key="14">
    <source>
        <dbReference type="ARBA" id="ARBA00075608"/>
    </source>
</evidence>
<dbReference type="InterPro" id="IPR001567">
    <property type="entry name" value="Pept_M3A_M3B_dom"/>
</dbReference>
<evidence type="ECO:0000259" key="18">
    <source>
        <dbReference type="Pfam" id="PF01432"/>
    </source>
</evidence>
<keyword evidence="3" id="KW-0963">Cytoplasm</keyword>
<feature type="domain" description="Peptidase M3A/M3B catalytic" evidence="18">
    <location>
        <begin position="261"/>
        <end position="708"/>
    </location>
</feature>
<keyword evidence="7 15" id="KW-0378">Hydrolase</keyword>